<evidence type="ECO:0000313" key="2">
    <source>
        <dbReference type="Proteomes" id="UP000580250"/>
    </source>
</evidence>
<dbReference type="Proteomes" id="UP000580250">
    <property type="component" value="Unassembled WGS sequence"/>
</dbReference>
<comment type="caution">
    <text evidence="1">The sequence shown here is derived from an EMBL/GenBank/DDBJ whole genome shotgun (WGS) entry which is preliminary data.</text>
</comment>
<proteinExistence type="predicted"/>
<dbReference type="AlphaFoldDB" id="A0A6V7Y288"/>
<protein>
    <submittedName>
        <fullName evidence="1">Uncharacterized protein</fullName>
    </submittedName>
</protein>
<accession>A0A6V7Y288</accession>
<organism evidence="1 2">
    <name type="scientific">Meloidogyne enterolobii</name>
    <name type="common">Root-knot nematode worm</name>
    <name type="synonym">Meloidogyne mayaguensis</name>
    <dbReference type="NCBI Taxonomy" id="390850"/>
    <lineage>
        <taxon>Eukaryota</taxon>
        <taxon>Metazoa</taxon>
        <taxon>Ecdysozoa</taxon>
        <taxon>Nematoda</taxon>
        <taxon>Chromadorea</taxon>
        <taxon>Rhabditida</taxon>
        <taxon>Tylenchina</taxon>
        <taxon>Tylenchomorpha</taxon>
        <taxon>Tylenchoidea</taxon>
        <taxon>Meloidogynidae</taxon>
        <taxon>Meloidogyninae</taxon>
        <taxon>Meloidogyne</taxon>
    </lineage>
</organism>
<evidence type="ECO:0000313" key="1">
    <source>
        <dbReference type="EMBL" id="CAD2205672.1"/>
    </source>
</evidence>
<gene>
    <name evidence="1" type="ORF">MENT_LOCUS59500</name>
</gene>
<sequence>MIITLLRLMLNLKIRKLVMYQFIMNRTLLKQKYVQMINTKLELDQLKKNTTM</sequence>
<reference evidence="1 2" key="1">
    <citation type="submission" date="2020-08" db="EMBL/GenBank/DDBJ databases">
        <authorList>
            <person name="Koutsovoulos G."/>
            <person name="Danchin GJ E."/>
        </authorList>
    </citation>
    <scope>NUCLEOTIDE SEQUENCE [LARGE SCALE GENOMIC DNA]</scope>
</reference>
<name>A0A6V7Y288_MELEN</name>
<dbReference type="EMBL" id="CAJEWN010002886">
    <property type="protein sequence ID" value="CAD2205672.1"/>
    <property type="molecule type" value="Genomic_DNA"/>
</dbReference>